<dbReference type="Pfam" id="PF12023">
    <property type="entry name" value="DUF3511"/>
    <property type="match status" value="1"/>
</dbReference>
<dbReference type="PANTHER" id="PTHR33193:SF71">
    <property type="entry name" value="OS02G0223700 PROTEIN"/>
    <property type="match status" value="1"/>
</dbReference>
<comment type="caution">
    <text evidence="1">The sequence shown here is derived from an EMBL/GenBank/DDBJ whole genome shotgun (WGS) entry which is preliminary data.</text>
</comment>
<protein>
    <submittedName>
        <fullName evidence="1">DOMAIN PROTEIN putative (DUF3511)-RELATED</fullName>
    </submittedName>
</protein>
<dbReference type="EMBL" id="JAPFFM010000009">
    <property type="protein sequence ID" value="KAJ6746465.1"/>
    <property type="molecule type" value="Genomic_DNA"/>
</dbReference>
<reference evidence="1" key="2">
    <citation type="journal article" date="2023" name="Int. J. Mol. Sci.">
        <title>De Novo Assembly and Annotation of 11 Diverse Shrub Willow (Salix) Genomes Reveals Novel Gene Organization in Sex-Linked Regions.</title>
        <authorList>
            <person name="Hyden B."/>
            <person name="Feng K."/>
            <person name="Yates T.B."/>
            <person name="Jawdy S."/>
            <person name="Cereghino C."/>
            <person name="Smart L.B."/>
            <person name="Muchero W."/>
        </authorList>
    </citation>
    <scope>NUCLEOTIDE SEQUENCE</scope>
    <source>
        <tissue evidence="1">Shoot tip</tissue>
    </source>
</reference>
<keyword evidence="2" id="KW-1185">Reference proteome</keyword>
<dbReference type="AlphaFoldDB" id="A0A9Q0VCX3"/>
<proteinExistence type="predicted"/>
<organism evidence="1 2">
    <name type="scientific">Salix koriyanagi</name>
    <dbReference type="NCBI Taxonomy" id="2511006"/>
    <lineage>
        <taxon>Eukaryota</taxon>
        <taxon>Viridiplantae</taxon>
        <taxon>Streptophyta</taxon>
        <taxon>Embryophyta</taxon>
        <taxon>Tracheophyta</taxon>
        <taxon>Spermatophyta</taxon>
        <taxon>Magnoliopsida</taxon>
        <taxon>eudicotyledons</taxon>
        <taxon>Gunneridae</taxon>
        <taxon>Pentapetalae</taxon>
        <taxon>rosids</taxon>
        <taxon>fabids</taxon>
        <taxon>Malpighiales</taxon>
        <taxon>Salicaceae</taxon>
        <taxon>Saliceae</taxon>
        <taxon>Salix</taxon>
    </lineage>
</organism>
<dbReference type="PANTHER" id="PTHR33193">
    <property type="entry name" value="DOMAIN PROTEIN, PUTATIVE (DUF3511)-RELATED"/>
    <property type="match status" value="1"/>
</dbReference>
<sequence length="198" mass="22392">MASTPYDQEATVEDYFSRPRSADAMPRSFYISDDHRALSSWSSLDKRNSKQYIKIKILCFLLLSSMENYRSRSYADGRYQIQSYNGTGNGGRGGGGGGAPPSYAITSMQDLRCYSASYATSVYQTQAEMGTSDVKFKKGKSTNGSISKRWSFNDPELQRKKRVASYKVYAVEGKVKGSFRKSFRWIKERCSRVVNGNW</sequence>
<evidence type="ECO:0000313" key="1">
    <source>
        <dbReference type="EMBL" id="KAJ6746465.1"/>
    </source>
</evidence>
<dbReference type="Proteomes" id="UP001151752">
    <property type="component" value="Chromosome 6"/>
</dbReference>
<gene>
    <name evidence="1" type="ORF">OIU74_029021</name>
</gene>
<accession>A0A9Q0VCX3</accession>
<name>A0A9Q0VCX3_9ROSI</name>
<dbReference type="InterPro" id="IPR021899">
    <property type="entry name" value="DUF3511"/>
</dbReference>
<reference evidence="1" key="1">
    <citation type="submission" date="2022-11" db="EMBL/GenBank/DDBJ databases">
        <authorList>
            <person name="Hyden B.L."/>
            <person name="Feng K."/>
            <person name="Yates T."/>
            <person name="Jawdy S."/>
            <person name="Smart L.B."/>
            <person name="Muchero W."/>
        </authorList>
    </citation>
    <scope>NUCLEOTIDE SEQUENCE</scope>
    <source>
        <tissue evidence="1">Shoot tip</tissue>
    </source>
</reference>
<evidence type="ECO:0000313" key="2">
    <source>
        <dbReference type="Proteomes" id="UP001151752"/>
    </source>
</evidence>